<name>A0A5M6C3J7_9TREE</name>
<sequence length="121" mass="12327">MLSRNKRPTVSASSSKPFNPAHTHPASISSTPSIQSKIHVSTALPDEAAQSGGGGGGGVGAGSEEGMTLVVEKDKGKTGGESKEEDSSKWSDVKKVHPAWEGFGKGPGKNEGDKGGEKAKL</sequence>
<proteinExistence type="predicted"/>
<feature type="compositionally biased region" description="Gly residues" evidence="1">
    <location>
        <begin position="51"/>
        <end position="63"/>
    </location>
</feature>
<feature type="compositionally biased region" description="Polar residues" evidence="1">
    <location>
        <begin position="8"/>
        <end position="17"/>
    </location>
</feature>
<dbReference type="GeneID" id="43588640"/>
<feature type="compositionally biased region" description="Basic and acidic residues" evidence="1">
    <location>
        <begin position="71"/>
        <end position="95"/>
    </location>
</feature>
<evidence type="ECO:0000313" key="3">
    <source>
        <dbReference type="Proteomes" id="UP000322225"/>
    </source>
</evidence>
<evidence type="ECO:0000256" key="1">
    <source>
        <dbReference type="SAM" id="MobiDB-lite"/>
    </source>
</evidence>
<dbReference type="AlphaFoldDB" id="A0A5M6C3J7"/>
<feature type="compositionally biased region" description="Polar residues" evidence="1">
    <location>
        <begin position="26"/>
        <end position="39"/>
    </location>
</feature>
<feature type="compositionally biased region" description="Basic and acidic residues" evidence="1">
    <location>
        <begin position="108"/>
        <end position="121"/>
    </location>
</feature>
<dbReference type="Proteomes" id="UP000322225">
    <property type="component" value="Chromosome 4"/>
</dbReference>
<keyword evidence="3" id="KW-1185">Reference proteome</keyword>
<reference evidence="2" key="2">
    <citation type="submission" date="2024-01" db="EMBL/GenBank/DDBJ databases">
        <title>Comparative genomics of Cryptococcus and Kwoniella reveals pathogenesis evolution and contrasting modes of karyotype evolution via chromosome fusion or intercentromeric recombination.</title>
        <authorList>
            <person name="Coelho M.A."/>
            <person name="David-Palma M."/>
            <person name="Shea T."/>
            <person name="Bowers K."/>
            <person name="McGinley-Smith S."/>
            <person name="Mohammad A.W."/>
            <person name="Gnirke A."/>
            <person name="Yurkov A.M."/>
            <person name="Nowrousian M."/>
            <person name="Sun S."/>
            <person name="Cuomo C.A."/>
            <person name="Heitman J."/>
        </authorList>
    </citation>
    <scope>NUCLEOTIDE SEQUENCE</scope>
    <source>
        <strain evidence="2">CBS 12478</strain>
    </source>
</reference>
<accession>A0A5M6C3J7</accession>
<reference evidence="2" key="1">
    <citation type="submission" date="2017-08" db="EMBL/GenBank/DDBJ databases">
        <authorList>
            <person name="Cuomo C."/>
            <person name="Billmyre B."/>
            <person name="Heitman J."/>
        </authorList>
    </citation>
    <scope>NUCLEOTIDE SEQUENCE</scope>
    <source>
        <strain evidence="2">CBS 12478</strain>
    </source>
</reference>
<organism evidence="2 3">
    <name type="scientific">Kwoniella shandongensis</name>
    <dbReference type="NCBI Taxonomy" id="1734106"/>
    <lineage>
        <taxon>Eukaryota</taxon>
        <taxon>Fungi</taxon>
        <taxon>Dikarya</taxon>
        <taxon>Basidiomycota</taxon>
        <taxon>Agaricomycotina</taxon>
        <taxon>Tremellomycetes</taxon>
        <taxon>Tremellales</taxon>
        <taxon>Cryptococcaceae</taxon>
        <taxon>Kwoniella</taxon>
    </lineage>
</organism>
<dbReference type="KEGG" id="ksn:43588640"/>
<evidence type="ECO:0000313" key="2">
    <source>
        <dbReference type="EMBL" id="WWD17894.1"/>
    </source>
</evidence>
<feature type="region of interest" description="Disordered" evidence="1">
    <location>
        <begin position="1"/>
        <end position="121"/>
    </location>
</feature>
<dbReference type="EMBL" id="CP144054">
    <property type="protein sequence ID" value="WWD17894.1"/>
    <property type="molecule type" value="Genomic_DNA"/>
</dbReference>
<protein>
    <submittedName>
        <fullName evidence="2">Uncharacterized protein</fullName>
    </submittedName>
</protein>
<gene>
    <name evidence="2" type="ORF">CI109_102339</name>
</gene>
<dbReference type="RefSeq" id="XP_031861370.1">
    <property type="nucleotide sequence ID" value="XM_032004505.1"/>
</dbReference>
<dbReference type="OrthoDB" id="2564974at2759"/>